<evidence type="ECO:0000259" key="1">
    <source>
        <dbReference type="Pfam" id="PF17906"/>
    </source>
</evidence>
<organism evidence="3 4">
    <name type="scientific">Heligmosomoides polygyrus</name>
    <name type="common">Parasitic roundworm</name>
    <dbReference type="NCBI Taxonomy" id="6339"/>
    <lineage>
        <taxon>Eukaryota</taxon>
        <taxon>Metazoa</taxon>
        <taxon>Ecdysozoa</taxon>
        <taxon>Nematoda</taxon>
        <taxon>Chromadorea</taxon>
        <taxon>Rhabditida</taxon>
        <taxon>Rhabditina</taxon>
        <taxon>Rhabditomorpha</taxon>
        <taxon>Strongyloidea</taxon>
        <taxon>Heligmosomidae</taxon>
        <taxon>Heligmosomoides</taxon>
    </lineage>
</organism>
<gene>
    <name evidence="2" type="ORF">HPBE_LOCUS1319</name>
</gene>
<feature type="domain" description="Mos1 transposase HTH" evidence="1">
    <location>
        <begin position="14"/>
        <end position="61"/>
    </location>
</feature>
<evidence type="ECO:0000313" key="3">
    <source>
        <dbReference type="Proteomes" id="UP000050761"/>
    </source>
</evidence>
<dbReference type="EMBL" id="UZAH01001381">
    <property type="protein sequence ID" value="VDO19701.1"/>
    <property type="molecule type" value="Genomic_DNA"/>
</dbReference>
<evidence type="ECO:0000313" key="2">
    <source>
        <dbReference type="EMBL" id="VDO19701.1"/>
    </source>
</evidence>
<dbReference type="Pfam" id="PF17906">
    <property type="entry name" value="HTH_48"/>
    <property type="match status" value="1"/>
</dbReference>
<accession>A0A183F576</accession>
<proteinExistence type="predicted"/>
<protein>
    <submittedName>
        <fullName evidence="4">HTH_48 domain-containing protein</fullName>
    </submittedName>
</protein>
<dbReference type="Proteomes" id="UP000050761">
    <property type="component" value="Unassembled WGS sequence"/>
</dbReference>
<evidence type="ECO:0000313" key="4">
    <source>
        <dbReference type="WBParaSite" id="HPBE_0000131801-mRNA-1"/>
    </source>
</evidence>
<keyword evidence="3" id="KW-1185">Reference proteome</keyword>
<dbReference type="WBParaSite" id="HPBE_0000131801-mRNA-1">
    <property type="protein sequence ID" value="HPBE_0000131801-mRNA-1"/>
    <property type="gene ID" value="HPBE_0000131801"/>
</dbReference>
<dbReference type="OrthoDB" id="616263at2759"/>
<dbReference type="InterPro" id="IPR041426">
    <property type="entry name" value="Mos1_HTH"/>
</dbReference>
<accession>A0A3P7TF92</accession>
<reference evidence="4" key="2">
    <citation type="submission" date="2019-09" db="UniProtKB">
        <authorList>
            <consortium name="WormBaseParasite"/>
        </authorList>
    </citation>
    <scope>IDENTIFICATION</scope>
</reference>
<reference evidence="2 3" key="1">
    <citation type="submission" date="2018-11" db="EMBL/GenBank/DDBJ databases">
        <authorList>
            <consortium name="Pathogen Informatics"/>
        </authorList>
    </citation>
    <scope>NUCLEOTIDE SEQUENCE [LARGE SCALE GENOMIC DNA]</scope>
</reference>
<dbReference type="Gene3D" id="1.10.10.1450">
    <property type="match status" value="1"/>
</dbReference>
<dbReference type="AlphaFoldDB" id="A0A183F576"/>
<sequence length="90" mass="10192">MAEKTVLDCSCCQQVRLLLLHEFNKQISASIAVDNICGTIGPTAVSYHTAKLWFRKFKNGDVCLEDRPQAGRPVAFWNWFRRRPGVAPVN</sequence>
<name>A0A183F576_HELPZ</name>